<feature type="compositionally biased region" description="Low complexity" evidence="1">
    <location>
        <begin position="384"/>
        <end position="402"/>
    </location>
</feature>
<feature type="compositionally biased region" description="Basic residues" evidence="1">
    <location>
        <begin position="238"/>
        <end position="248"/>
    </location>
</feature>
<evidence type="ECO:0000313" key="2">
    <source>
        <dbReference type="EMBL" id="KAJ3432522.1"/>
    </source>
</evidence>
<name>A0AAV7YRZ5_9EUKA</name>
<feature type="region of interest" description="Disordered" evidence="1">
    <location>
        <begin position="379"/>
        <end position="402"/>
    </location>
</feature>
<evidence type="ECO:0000256" key="1">
    <source>
        <dbReference type="SAM" id="MobiDB-lite"/>
    </source>
</evidence>
<dbReference type="AlphaFoldDB" id="A0AAV7YRZ5"/>
<evidence type="ECO:0000313" key="3">
    <source>
        <dbReference type="Proteomes" id="UP001146793"/>
    </source>
</evidence>
<dbReference type="Proteomes" id="UP001146793">
    <property type="component" value="Unassembled WGS sequence"/>
</dbReference>
<organism evidence="2 3">
    <name type="scientific">Anaeramoeba flamelloides</name>
    <dbReference type="NCBI Taxonomy" id="1746091"/>
    <lineage>
        <taxon>Eukaryota</taxon>
        <taxon>Metamonada</taxon>
        <taxon>Anaeramoebidae</taxon>
        <taxon>Anaeramoeba</taxon>
    </lineage>
</organism>
<proteinExistence type="predicted"/>
<reference evidence="2" key="1">
    <citation type="submission" date="2022-08" db="EMBL/GenBank/DDBJ databases">
        <title>Novel sulphate-reducing endosymbionts in the free-living metamonad Anaeramoeba.</title>
        <authorList>
            <person name="Jerlstrom-Hultqvist J."/>
            <person name="Cepicka I."/>
            <person name="Gallot-Lavallee L."/>
            <person name="Salas-Leiva D."/>
            <person name="Curtis B.A."/>
            <person name="Zahonova K."/>
            <person name="Pipaliya S."/>
            <person name="Dacks J."/>
            <person name="Roger A.J."/>
        </authorList>
    </citation>
    <scope>NUCLEOTIDE SEQUENCE</scope>
    <source>
        <strain evidence="2">Busselton2</strain>
    </source>
</reference>
<feature type="region of interest" description="Disordered" evidence="1">
    <location>
        <begin position="170"/>
        <end position="256"/>
    </location>
</feature>
<feature type="compositionally biased region" description="Basic residues" evidence="1">
    <location>
        <begin position="181"/>
        <end position="203"/>
    </location>
</feature>
<gene>
    <name evidence="2" type="ORF">M0812_21463</name>
</gene>
<comment type="caution">
    <text evidence="2">The sequence shown here is derived from an EMBL/GenBank/DDBJ whole genome shotgun (WGS) entry which is preliminary data.</text>
</comment>
<sequence length="432" mass="50415">MSGHIFEKDDLFVLLPFNSLAEQSETHEHPNGNWSDELIHSLENLSGNNSFCENTDLHTSKNSIFLETISESEENQNNKDEKKTETNLEKLLDEFQITNDFLLNKDNPFFSLSFENTPDEILGISNHEIGAKLSESNSNRKNLYNTTNITNTNRNKNSLHIVSNKENKYTKQKNTKEKINHLNKKPITQKKPNKQKKQTKTKKSQNNSTIIRRISPRNSFKTTNPTLLRETEQNSKGVKGKRNLRKRNYKDEQKKRNPIRKEVVDCGKEMYKLLTSELGAMTGGPSQRELTKYTNFFAKKIGEMLGANDQEIPLFKSQTKYLLSNSRRTLTEYISELIVGLLAINFYNCEKKIPESSKRLYRLLTNLSKKKFFKKDKNISQTENQNQNQKQKQKQNQKLNQKQIQKQNQQNLFFLFGFQNNINNIEVNYDKI</sequence>
<protein>
    <submittedName>
        <fullName evidence="2">Uncharacterized protein</fullName>
    </submittedName>
</protein>
<feature type="compositionally biased region" description="Polar residues" evidence="1">
    <location>
        <begin position="216"/>
        <end position="226"/>
    </location>
</feature>
<accession>A0AAV7YRZ5</accession>
<dbReference type="EMBL" id="JANTQA010000047">
    <property type="protein sequence ID" value="KAJ3432522.1"/>
    <property type="molecule type" value="Genomic_DNA"/>
</dbReference>
<feature type="compositionally biased region" description="Basic and acidic residues" evidence="1">
    <location>
        <begin position="170"/>
        <end position="180"/>
    </location>
</feature>